<dbReference type="EMBL" id="BOLY01000003">
    <property type="protein sequence ID" value="GIZ41417.1"/>
    <property type="molecule type" value="Genomic_DNA"/>
</dbReference>
<dbReference type="GeneID" id="68290296"/>
<dbReference type="PANTHER" id="PTHR24148">
    <property type="entry name" value="ANKYRIN REPEAT DOMAIN-CONTAINING PROTEIN 39 HOMOLOG-RELATED"/>
    <property type="match status" value="1"/>
</dbReference>
<keyword evidence="2" id="KW-1185">Reference proteome</keyword>
<dbReference type="AlphaFoldDB" id="A0A9P3FEW1"/>
<dbReference type="OrthoDB" id="2157530at2759"/>
<dbReference type="RefSeq" id="XP_044655904.1">
    <property type="nucleotide sequence ID" value="XM_044799969.1"/>
</dbReference>
<proteinExistence type="predicted"/>
<evidence type="ECO:0000313" key="1">
    <source>
        <dbReference type="EMBL" id="GIZ41417.1"/>
    </source>
</evidence>
<dbReference type="InterPro" id="IPR052895">
    <property type="entry name" value="HetReg/Transcr_Mod"/>
</dbReference>
<accession>A0A9P3FEW1</accession>
<organism evidence="1 2">
    <name type="scientific">Cercospora kikuchii</name>
    <dbReference type="NCBI Taxonomy" id="84275"/>
    <lineage>
        <taxon>Eukaryota</taxon>
        <taxon>Fungi</taxon>
        <taxon>Dikarya</taxon>
        <taxon>Ascomycota</taxon>
        <taxon>Pezizomycotina</taxon>
        <taxon>Dothideomycetes</taxon>
        <taxon>Dothideomycetidae</taxon>
        <taxon>Mycosphaerellales</taxon>
        <taxon>Mycosphaerellaceae</taxon>
        <taxon>Cercospora</taxon>
    </lineage>
</organism>
<comment type="caution">
    <text evidence="1">The sequence shown here is derived from an EMBL/GenBank/DDBJ whole genome shotgun (WGS) entry which is preliminary data.</text>
</comment>
<protein>
    <submittedName>
        <fullName evidence="1">Uncharacterized protein</fullName>
    </submittedName>
</protein>
<sequence>MADIQPLYPPLDLETGEIRLLKIKLLESSDNGAKQSALQAEMHNVSIDEIERKYVALSHTWGDSPPSKTMLLNGQEIKIRESLHDFLIRYR</sequence>
<name>A0A9P3FEW1_9PEZI</name>
<dbReference type="PANTHER" id="PTHR24148:SF73">
    <property type="entry name" value="HET DOMAIN PROTEIN (AFU_ORTHOLOGUE AFUA_8G01020)"/>
    <property type="match status" value="1"/>
</dbReference>
<gene>
    <name evidence="1" type="ORF">CKM354_000472100</name>
</gene>
<evidence type="ECO:0000313" key="2">
    <source>
        <dbReference type="Proteomes" id="UP000825890"/>
    </source>
</evidence>
<reference evidence="1 2" key="1">
    <citation type="submission" date="2021-01" db="EMBL/GenBank/DDBJ databases">
        <title>Cercospora kikuchii MAFF 305040 whole genome shotgun sequence.</title>
        <authorList>
            <person name="Kashiwa T."/>
            <person name="Suzuki T."/>
        </authorList>
    </citation>
    <scope>NUCLEOTIDE SEQUENCE [LARGE SCALE GENOMIC DNA]</scope>
    <source>
        <strain evidence="1 2">MAFF 305040</strain>
    </source>
</reference>
<dbReference type="Proteomes" id="UP000825890">
    <property type="component" value="Unassembled WGS sequence"/>
</dbReference>